<feature type="region of interest" description="Disordered" evidence="2">
    <location>
        <begin position="135"/>
        <end position="158"/>
    </location>
</feature>
<organism evidence="4 5">
    <name type="scientific">Jiangella alkaliphila</name>
    <dbReference type="NCBI Taxonomy" id="419479"/>
    <lineage>
        <taxon>Bacteria</taxon>
        <taxon>Bacillati</taxon>
        <taxon>Actinomycetota</taxon>
        <taxon>Actinomycetes</taxon>
        <taxon>Jiangellales</taxon>
        <taxon>Jiangellaceae</taxon>
        <taxon>Jiangella</taxon>
    </lineage>
</organism>
<dbReference type="CDD" id="cd05829">
    <property type="entry name" value="Sortase_F"/>
    <property type="match status" value="1"/>
</dbReference>
<dbReference type="EMBL" id="LT629791">
    <property type="protein sequence ID" value="SDU76757.1"/>
    <property type="molecule type" value="Genomic_DNA"/>
</dbReference>
<keyword evidence="1" id="KW-0378">Hydrolase</keyword>
<accession>A0A1H2L6R3</accession>
<sequence>MIQFRTWAGGLGVAAATMVAACVGPTASPTEGSPPPEPPRAASVPAPVVEPTPVQAPVVEPVGPAPVSVSIDAIGVTSALVELGLDADGRMEVPAAPDLAGWYAPGARPGAGGPTVIVGHVDSVTGPAVFARLSDCDRATSSGSVSPPAARRTTESST</sequence>
<keyword evidence="5" id="KW-1185">Reference proteome</keyword>
<feature type="region of interest" description="Disordered" evidence="2">
    <location>
        <begin position="26"/>
        <end position="48"/>
    </location>
</feature>
<dbReference type="Pfam" id="PF04203">
    <property type="entry name" value="Sortase"/>
    <property type="match status" value="1"/>
</dbReference>
<evidence type="ECO:0000256" key="1">
    <source>
        <dbReference type="ARBA" id="ARBA00022801"/>
    </source>
</evidence>
<evidence type="ECO:0000313" key="4">
    <source>
        <dbReference type="EMBL" id="SDU76757.1"/>
    </source>
</evidence>
<dbReference type="Gene3D" id="2.40.260.10">
    <property type="entry name" value="Sortase"/>
    <property type="match status" value="1"/>
</dbReference>
<keyword evidence="3" id="KW-0732">Signal</keyword>
<evidence type="ECO:0000256" key="2">
    <source>
        <dbReference type="SAM" id="MobiDB-lite"/>
    </source>
</evidence>
<dbReference type="Proteomes" id="UP000182977">
    <property type="component" value="Chromosome I"/>
</dbReference>
<dbReference type="InterPro" id="IPR023365">
    <property type="entry name" value="Sortase_dom-sf"/>
</dbReference>
<dbReference type="PROSITE" id="PS51257">
    <property type="entry name" value="PROKAR_LIPOPROTEIN"/>
    <property type="match status" value="1"/>
</dbReference>
<feature type="signal peptide" evidence="3">
    <location>
        <begin position="1"/>
        <end position="21"/>
    </location>
</feature>
<name>A0A1H2L6R3_9ACTN</name>
<evidence type="ECO:0000313" key="5">
    <source>
        <dbReference type="Proteomes" id="UP000182977"/>
    </source>
</evidence>
<dbReference type="InterPro" id="IPR005754">
    <property type="entry name" value="Sortase"/>
</dbReference>
<proteinExistence type="predicted"/>
<protein>
    <submittedName>
        <fullName evidence="4">Sortase family protein</fullName>
    </submittedName>
</protein>
<gene>
    <name evidence="4" type="ORF">SAMN04488563_5306</name>
</gene>
<dbReference type="AlphaFoldDB" id="A0A1H2L6R3"/>
<feature type="chain" id="PRO_5039647150" evidence="3">
    <location>
        <begin position="22"/>
        <end position="158"/>
    </location>
</feature>
<dbReference type="STRING" id="419479.SAMN04488563_5306"/>
<dbReference type="GO" id="GO:0016787">
    <property type="term" value="F:hydrolase activity"/>
    <property type="evidence" value="ECO:0007669"/>
    <property type="project" value="UniProtKB-KW"/>
</dbReference>
<dbReference type="OrthoDB" id="525039at2"/>
<reference evidence="5" key="1">
    <citation type="submission" date="2016-10" db="EMBL/GenBank/DDBJ databases">
        <authorList>
            <person name="Varghese N."/>
            <person name="Submissions S."/>
        </authorList>
    </citation>
    <scope>NUCLEOTIDE SEQUENCE [LARGE SCALE GENOMIC DNA]</scope>
    <source>
        <strain evidence="5">DSM 45079</strain>
    </source>
</reference>
<evidence type="ECO:0000256" key="3">
    <source>
        <dbReference type="SAM" id="SignalP"/>
    </source>
</evidence>
<dbReference type="InterPro" id="IPR042001">
    <property type="entry name" value="Sortase_F"/>
</dbReference>